<keyword evidence="4" id="KW-1185">Reference proteome</keyword>
<feature type="region of interest" description="Disordered" evidence="1">
    <location>
        <begin position="40"/>
        <end position="103"/>
    </location>
</feature>
<organism evidence="3 4">
    <name type="scientific">Paraburkholderia metrosideri</name>
    <dbReference type="NCBI Taxonomy" id="580937"/>
    <lineage>
        <taxon>Bacteria</taxon>
        <taxon>Pseudomonadati</taxon>
        <taxon>Pseudomonadota</taxon>
        <taxon>Betaproteobacteria</taxon>
        <taxon>Burkholderiales</taxon>
        <taxon>Burkholderiaceae</taxon>
        <taxon>Paraburkholderia</taxon>
    </lineage>
</organism>
<proteinExistence type="predicted"/>
<sequence length="103" mass="10598">MNRSKRTMLTAGVALALVGTHATTALAQTVDIVRAAQAAQVEKIAESNSQPAPPAQSPMVKPPNAASGTTGSANPDNMPIRRPDQPTNDKMSRQPPASGANAK</sequence>
<feature type="chain" id="PRO_5046255511" evidence="2">
    <location>
        <begin position="28"/>
        <end position="103"/>
    </location>
</feature>
<evidence type="ECO:0000313" key="4">
    <source>
        <dbReference type="Proteomes" id="UP000598032"/>
    </source>
</evidence>
<dbReference type="EMBL" id="CAJHCP010000001">
    <property type="protein sequence ID" value="CAD6509580.1"/>
    <property type="molecule type" value="Genomic_DNA"/>
</dbReference>
<evidence type="ECO:0000313" key="3">
    <source>
        <dbReference type="EMBL" id="CAD6509580.1"/>
    </source>
</evidence>
<accession>A0ABM8N994</accession>
<comment type="caution">
    <text evidence="3">The sequence shown here is derived from an EMBL/GenBank/DDBJ whole genome shotgun (WGS) entry which is preliminary data.</text>
</comment>
<keyword evidence="2" id="KW-0732">Signal</keyword>
<reference evidence="3 4" key="1">
    <citation type="submission" date="2020-10" db="EMBL/GenBank/DDBJ databases">
        <authorList>
            <person name="Peeters C."/>
        </authorList>
    </citation>
    <scope>NUCLEOTIDE SEQUENCE [LARGE SCALE GENOMIC DNA]</scope>
    <source>
        <strain evidence="3 4">LMG 28140</strain>
    </source>
</reference>
<feature type="signal peptide" evidence="2">
    <location>
        <begin position="1"/>
        <end position="27"/>
    </location>
</feature>
<dbReference type="RefSeq" id="WP_201640517.1">
    <property type="nucleotide sequence ID" value="NZ_CAJHCP010000001.1"/>
</dbReference>
<dbReference type="Proteomes" id="UP000598032">
    <property type="component" value="Unassembled WGS sequence"/>
</dbReference>
<evidence type="ECO:0000256" key="2">
    <source>
        <dbReference type="SAM" id="SignalP"/>
    </source>
</evidence>
<gene>
    <name evidence="3" type="ORF">LMG28140_00264</name>
</gene>
<evidence type="ECO:0000256" key="1">
    <source>
        <dbReference type="SAM" id="MobiDB-lite"/>
    </source>
</evidence>
<feature type="compositionally biased region" description="Polar residues" evidence="1">
    <location>
        <begin position="66"/>
        <end position="75"/>
    </location>
</feature>
<name>A0ABM8N994_9BURK</name>
<protein>
    <submittedName>
        <fullName evidence="3">Uncharacterized protein</fullName>
    </submittedName>
</protein>